<dbReference type="Pfam" id="PF00079">
    <property type="entry name" value="Serpin"/>
    <property type="match status" value="1"/>
</dbReference>
<dbReference type="GeneID" id="106070111"/>
<evidence type="ECO:0000256" key="1">
    <source>
        <dbReference type="ARBA" id="ARBA00009500"/>
    </source>
</evidence>
<evidence type="ECO:0000259" key="3">
    <source>
        <dbReference type="SMART" id="SM00093"/>
    </source>
</evidence>
<dbReference type="RefSeq" id="XP_055863182.1">
    <property type="nucleotide sequence ID" value="XM_056007207.1"/>
</dbReference>
<comment type="similarity">
    <text evidence="1 2">Belongs to the serpin family.</text>
</comment>
<dbReference type="InterPro" id="IPR023796">
    <property type="entry name" value="Serpin_dom"/>
</dbReference>
<dbReference type="PANTHER" id="PTHR11461">
    <property type="entry name" value="SERINE PROTEASE INHIBITOR, SERPIN"/>
    <property type="match status" value="1"/>
</dbReference>
<accession>A0A9W2YKD9</accession>
<dbReference type="OrthoDB" id="1063785at2759"/>
<dbReference type="PROSITE" id="PS00284">
    <property type="entry name" value="SERPIN"/>
    <property type="match status" value="1"/>
</dbReference>
<keyword evidence="4" id="KW-1185">Reference proteome</keyword>
<dbReference type="PANTHER" id="PTHR11461:SF211">
    <property type="entry name" value="GH10112P-RELATED"/>
    <property type="match status" value="1"/>
</dbReference>
<dbReference type="AlphaFoldDB" id="A0A9W2YKD9"/>
<organism evidence="4 5">
    <name type="scientific">Biomphalaria glabrata</name>
    <name type="common">Bloodfluke planorb</name>
    <name type="synonym">Freshwater snail</name>
    <dbReference type="NCBI Taxonomy" id="6526"/>
    <lineage>
        <taxon>Eukaryota</taxon>
        <taxon>Metazoa</taxon>
        <taxon>Spiralia</taxon>
        <taxon>Lophotrochozoa</taxon>
        <taxon>Mollusca</taxon>
        <taxon>Gastropoda</taxon>
        <taxon>Heterobranchia</taxon>
        <taxon>Euthyneura</taxon>
        <taxon>Panpulmonata</taxon>
        <taxon>Hygrophila</taxon>
        <taxon>Lymnaeoidea</taxon>
        <taxon>Planorbidae</taxon>
        <taxon>Biomphalaria</taxon>
    </lineage>
</organism>
<gene>
    <name evidence="5" type="primary">LOC106070111</name>
</gene>
<dbReference type="InterPro" id="IPR000215">
    <property type="entry name" value="Serpin_fam"/>
</dbReference>
<dbReference type="InterPro" id="IPR023795">
    <property type="entry name" value="Serpin_CS"/>
</dbReference>
<dbReference type="Gene3D" id="2.30.39.10">
    <property type="entry name" value="Alpha-1-antitrypsin, domain 1"/>
    <property type="match status" value="1"/>
</dbReference>
<dbReference type="GO" id="GO:0004867">
    <property type="term" value="F:serine-type endopeptidase inhibitor activity"/>
    <property type="evidence" value="ECO:0007669"/>
    <property type="project" value="InterPro"/>
</dbReference>
<name>A0A9W2YKD9_BIOGL</name>
<dbReference type="CDD" id="cd19602">
    <property type="entry name" value="serpin_mollusks"/>
    <property type="match status" value="1"/>
</dbReference>
<dbReference type="InterPro" id="IPR042178">
    <property type="entry name" value="Serpin_sf_1"/>
</dbReference>
<dbReference type="Gene3D" id="3.30.497.10">
    <property type="entry name" value="Antithrombin, subunit I, domain 2"/>
    <property type="match status" value="1"/>
</dbReference>
<dbReference type="InterPro" id="IPR042185">
    <property type="entry name" value="Serpin_sf_2"/>
</dbReference>
<evidence type="ECO:0000313" key="4">
    <source>
        <dbReference type="Proteomes" id="UP001165740"/>
    </source>
</evidence>
<dbReference type="Proteomes" id="UP001165740">
    <property type="component" value="Chromosome 12"/>
</dbReference>
<evidence type="ECO:0000256" key="2">
    <source>
        <dbReference type="RuleBase" id="RU000411"/>
    </source>
</evidence>
<dbReference type="OMA" id="FTICSCA"/>
<evidence type="ECO:0000313" key="5">
    <source>
        <dbReference type="RefSeq" id="XP_055863182.1"/>
    </source>
</evidence>
<dbReference type="SMART" id="SM00093">
    <property type="entry name" value="SERPIN"/>
    <property type="match status" value="1"/>
</dbReference>
<protein>
    <submittedName>
        <fullName evidence="5">Leukocyte elastase inhibitor-like</fullName>
    </submittedName>
</protein>
<sequence>MTSDGVYKKKKKKKNHYLNCNTVCKSVQILSFVSAVSSSERTTMILVTVLLAVAVQLANADQQQQVALSTASASFSQNLYQQVALDKPNVIYSPYSIHSALTMTSLGAKGDTASEMSTTLGITALGDSVHLTYKELIQQMNSVTEVQLHTGNAIFVNPYYHINPKFIEDTTNDYSARTANIDLAADGGPEKPINDYIAAQTEDMIKGVLQPGSIDGSTLMILVNTIFFNGTWEETFATYQTRSQSFNQLGGAVKQVDMMHDDRTIKIKRDDSNGVDVAELPFKGGRFSLYIALPQKVDGITDLEKLLAQPNKVNDLFTGLNYVRVQLAIPKFKTETKLTLNKPLKDMGMVKAFSPMAADFTGIVQSSQLYISDVLHKAVIEVQETGTVAAAATVIGISFSAVLLPPSDTFIADHPFVYFLRDNQTGQILFQGKFSG</sequence>
<reference evidence="5" key="1">
    <citation type="submission" date="2025-08" db="UniProtKB">
        <authorList>
            <consortium name="RefSeq"/>
        </authorList>
    </citation>
    <scope>IDENTIFICATION</scope>
</reference>
<dbReference type="SUPFAM" id="SSF56574">
    <property type="entry name" value="Serpins"/>
    <property type="match status" value="1"/>
</dbReference>
<dbReference type="GO" id="GO:0005615">
    <property type="term" value="C:extracellular space"/>
    <property type="evidence" value="ECO:0007669"/>
    <property type="project" value="InterPro"/>
</dbReference>
<dbReference type="InterPro" id="IPR036186">
    <property type="entry name" value="Serpin_sf"/>
</dbReference>
<proteinExistence type="inferred from homology"/>
<feature type="domain" description="Serpin" evidence="3">
    <location>
        <begin position="77"/>
        <end position="435"/>
    </location>
</feature>